<dbReference type="PANTHER" id="PTHR46344:SF14">
    <property type="entry name" value="KELCH-TYPE BETA PROPELLER, F-BOX-LIKE DOMAIN SUPERFAMILY"/>
    <property type="match status" value="1"/>
</dbReference>
<evidence type="ECO:0000256" key="2">
    <source>
        <dbReference type="ARBA" id="ARBA00022737"/>
    </source>
</evidence>
<dbReference type="InterPro" id="IPR057499">
    <property type="entry name" value="Kelch_FKB95"/>
</dbReference>
<organism evidence="4 5">
    <name type="scientific">Tanacetum coccineum</name>
    <dbReference type="NCBI Taxonomy" id="301880"/>
    <lineage>
        <taxon>Eukaryota</taxon>
        <taxon>Viridiplantae</taxon>
        <taxon>Streptophyta</taxon>
        <taxon>Embryophyta</taxon>
        <taxon>Tracheophyta</taxon>
        <taxon>Spermatophyta</taxon>
        <taxon>Magnoliopsida</taxon>
        <taxon>eudicotyledons</taxon>
        <taxon>Gunneridae</taxon>
        <taxon>Pentapetalae</taxon>
        <taxon>asterids</taxon>
        <taxon>campanulids</taxon>
        <taxon>Asterales</taxon>
        <taxon>Asteraceae</taxon>
        <taxon>Asteroideae</taxon>
        <taxon>Anthemideae</taxon>
        <taxon>Anthemidinae</taxon>
        <taxon>Tanacetum</taxon>
    </lineage>
</organism>
<dbReference type="PANTHER" id="PTHR46344">
    <property type="entry name" value="OS02G0202900 PROTEIN"/>
    <property type="match status" value="1"/>
</dbReference>
<sequence length="385" mass="43118">MLSHKEQVVQKLEDSYMKLVSFAKDVKDGLMASESCFEPLIPGLPDDIALSCLLRLPVEFHSGGSSVCRRWCNVFGDKGRFFRLRKEMGLIDPWLFVFCYDKCSGKVQWYVLDVVSFSWHMIPEMPCVEKVCGHGFRCVSVPRDGSVLVCGGSLDFVLKFDVCMNEWIVMKKMITPRSFFASGVIDGMVYVAGGNGNDGFELNSGEVMDLKDGVWKPIAGMGAGMACYDAVVLEGKLYVTEGWFWPFYFAPRGQVYNPRMDKWECMATGLREGWTGSSVVMFGYLFVVSEHERTKLKVYDSRNDVWETVKGSPLPEQICKPFVVNGCNDKIYVTGKDLYVAVGSIHRLCTTSTDENLDFLVEWQVVEAPAGISDMAPSSAQVIFA</sequence>
<accession>A0ABQ4Z4N3</accession>
<dbReference type="InterPro" id="IPR006652">
    <property type="entry name" value="Kelch_1"/>
</dbReference>
<keyword evidence="5" id="KW-1185">Reference proteome</keyword>
<comment type="caution">
    <text evidence="4">The sequence shown here is derived from an EMBL/GenBank/DDBJ whole genome shotgun (WGS) entry which is preliminary data.</text>
</comment>
<dbReference type="SUPFAM" id="SSF81383">
    <property type="entry name" value="F-box domain"/>
    <property type="match status" value="1"/>
</dbReference>
<name>A0ABQ4Z4N3_9ASTR</name>
<dbReference type="EMBL" id="BQNB010010929">
    <property type="protein sequence ID" value="GJS83828.1"/>
    <property type="molecule type" value="Genomic_DNA"/>
</dbReference>
<dbReference type="SMART" id="SM00612">
    <property type="entry name" value="Kelch"/>
    <property type="match status" value="2"/>
</dbReference>
<proteinExistence type="predicted"/>
<reference evidence="4" key="2">
    <citation type="submission" date="2022-01" db="EMBL/GenBank/DDBJ databases">
        <authorList>
            <person name="Yamashiro T."/>
            <person name="Shiraishi A."/>
            <person name="Satake H."/>
            <person name="Nakayama K."/>
        </authorList>
    </citation>
    <scope>NUCLEOTIDE SEQUENCE</scope>
</reference>
<dbReference type="Proteomes" id="UP001151760">
    <property type="component" value="Unassembled WGS sequence"/>
</dbReference>
<evidence type="ECO:0000259" key="3">
    <source>
        <dbReference type="Pfam" id="PF25210"/>
    </source>
</evidence>
<dbReference type="SUPFAM" id="SSF117281">
    <property type="entry name" value="Kelch motif"/>
    <property type="match status" value="1"/>
</dbReference>
<gene>
    <name evidence="4" type="ORF">Tco_0750369</name>
</gene>
<protein>
    <submittedName>
        <fullName evidence="4">F-box/kelch-repeat protein-like protein</fullName>
    </submittedName>
</protein>
<evidence type="ECO:0000256" key="1">
    <source>
        <dbReference type="ARBA" id="ARBA00022441"/>
    </source>
</evidence>
<evidence type="ECO:0000313" key="4">
    <source>
        <dbReference type="EMBL" id="GJS83828.1"/>
    </source>
</evidence>
<keyword evidence="1" id="KW-0880">Kelch repeat</keyword>
<reference evidence="4" key="1">
    <citation type="journal article" date="2022" name="Int. J. Mol. Sci.">
        <title>Draft Genome of Tanacetum Coccineum: Genomic Comparison of Closely Related Tanacetum-Family Plants.</title>
        <authorList>
            <person name="Yamashiro T."/>
            <person name="Shiraishi A."/>
            <person name="Nakayama K."/>
            <person name="Satake H."/>
        </authorList>
    </citation>
    <scope>NUCLEOTIDE SEQUENCE</scope>
</reference>
<dbReference type="Gene3D" id="2.120.10.80">
    <property type="entry name" value="Kelch-type beta propeller"/>
    <property type="match status" value="1"/>
</dbReference>
<evidence type="ECO:0000313" key="5">
    <source>
        <dbReference type="Proteomes" id="UP001151760"/>
    </source>
</evidence>
<dbReference type="CDD" id="cd22152">
    <property type="entry name" value="F-box_AtAFR-like"/>
    <property type="match status" value="1"/>
</dbReference>
<dbReference type="InterPro" id="IPR015915">
    <property type="entry name" value="Kelch-typ_b-propeller"/>
</dbReference>
<dbReference type="Pfam" id="PF25210">
    <property type="entry name" value="Kelch_FKB95"/>
    <property type="match status" value="1"/>
</dbReference>
<keyword evidence="2" id="KW-0677">Repeat</keyword>
<dbReference type="InterPro" id="IPR036047">
    <property type="entry name" value="F-box-like_dom_sf"/>
</dbReference>
<feature type="domain" description="FKB95-like N-terminal Kelch" evidence="3">
    <location>
        <begin position="157"/>
        <end position="319"/>
    </location>
</feature>